<comment type="subcellular location">
    <subcellularLocation>
        <location evidence="1 8">Cell membrane</location>
        <topology evidence="1 8">Multi-pass membrane protein</topology>
    </subcellularLocation>
</comment>
<feature type="transmembrane region" description="Helical" evidence="8">
    <location>
        <begin position="214"/>
        <end position="233"/>
    </location>
</feature>
<dbReference type="CDD" id="cd06261">
    <property type="entry name" value="TM_PBP2"/>
    <property type="match status" value="1"/>
</dbReference>
<evidence type="ECO:0000256" key="3">
    <source>
        <dbReference type="ARBA" id="ARBA00022448"/>
    </source>
</evidence>
<dbReference type="eggNOG" id="COG1177">
    <property type="taxonomic scope" value="Bacteria"/>
</dbReference>
<feature type="domain" description="ABC transmembrane type-1" evidence="9">
    <location>
        <begin position="86"/>
        <end position="284"/>
    </location>
</feature>
<dbReference type="PANTHER" id="PTHR43848:SF2">
    <property type="entry name" value="PUTRESCINE TRANSPORT SYSTEM PERMEASE PROTEIN POTI"/>
    <property type="match status" value="1"/>
</dbReference>
<keyword evidence="4" id="KW-1003">Cell membrane</keyword>
<evidence type="ECO:0000256" key="2">
    <source>
        <dbReference type="ARBA" id="ARBA00007069"/>
    </source>
</evidence>
<dbReference type="STRING" id="316274.Haur_1063"/>
<dbReference type="GO" id="GO:0055085">
    <property type="term" value="P:transmembrane transport"/>
    <property type="evidence" value="ECO:0007669"/>
    <property type="project" value="InterPro"/>
</dbReference>
<dbReference type="Proteomes" id="UP000000787">
    <property type="component" value="Chromosome"/>
</dbReference>
<dbReference type="BioCyc" id="HAUR316274:GHYA-1080-MONOMER"/>
<evidence type="ECO:0000256" key="5">
    <source>
        <dbReference type="ARBA" id="ARBA00022692"/>
    </source>
</evidence>
<organism evidence="10 11">
    <name type="scientific">Herpetosiphon aurantiacus (strain ATCC 23779 / DSM 785 / 114-95)</name>
    <dbReference type="NCBI Taxonomy" id="316274"/>
    <lineage>
        <taxon>Bacteria</taxon>
        <taxon>Bacillati</taxon>
        <taxon>Chloroflexota</taxon>
        <taxon>Chloroflexia</taxon>
        <taxon>Herpetosiphonales</taxon>
        <taxon>Herpetosiphonaceae</taxon>
        <taxon>Herpetosiphon</taxon>
    </lineage>
</organism>
<evidence type="ECO:0000256" key="7">
    <source>
        <dbReference type="ARBA" id="ARBA00023136"/>
    </source>
</evidence>
<dbReference type="KEGG" id="hau:Haur_1063"/>
<dbReference type="EC" id="2.1.3.3" evidence="10"/>
<accession>A9B004</accession>
<evidence type="ECO:0000256" key="6">
    <source>
        <dbReference type="ARBA" id="ARBA00022989"/>
    </source>
</evidence>
<dbReference type="EMBL" id="CP000875">
    <property type="protein sequence ID" value="ABX03711.1"/>
    <property type="molecule type" value="Genomic_DNA"/>
</dbReference>
<evidence type="ECO:0000259" key="9">
    <source>
        <dbReference type="PROSITE" id="PS50928"/>
    </source>
</evidence>
<keyword evidence="11" id="KW-1185">Reference proteome</keyword>
<keyword evidence="6 8" id="KW-1133">Transmembrane helix</keyword>
<evidence type="ECO:0000313" key="10">
    <source>
        <dbReference type="EMBL" id="ABX03711.1"/>
    </source>
</evidence>
<dbReference type="InParanoid" id="A9B004"/>
<evidence type="ECO:0000256" key="8">
    <source>
        <dbReference type="RuleBase" id="RU363032"/>
    </source>
</evidence>
<feature type="transmembrane region" description="Helical" evidence="8">
    <location>
        <begin position="266"/>
        <end position="287"/>
    </location>
</feature>
<dbReference type="Gene3D" id="1.10.3720.10">
    <property type="entry name" value="MetI-like"/>
    <property type="match status" value="1"/>
</dbReference>
<sequence>MMAKILADKRIETKHGRSRPVAKRHMPWGTWALTLNAIFVYTFLYVPIIVLVLFSFNAAKVGSQWQGFTLQWYNELFADARLGDALWTSLKIAGSSTLIATTIGTLAALALEKRGWWGRKTFDTALYLPVIIPDVVMAVSLLGFFTLAFRQFQALIGLNLAMGLWTVIISHVAFNISFVTVVVGTSLANFDRRLEEAAADLGATPWQTFWRIKFPLIGPGVLGGALLSFTLSLDDFVVTFFTRGPGVNTLTTEVYGRIKKSISPEINAISSLMLLASTTLVVTSLWMQRRRQG</sequence>
<keyword evidence="5 8" id="KW-0812">Transmembrane</keyword>
<dbReference type="HOGENOM" id="CLU_016047_3_0_0"/>
<dbReference type="GO" id="GO:0005886">
    <property type="term" value="C:plasma membrane"/>
    <property type="evidence" value="ECO:0007669"/>
    <property type="project" value="UniProtKB-SubCell"/>
</dbReference>
<dbReference type="Pfam" id="PF00528">
    <property type="entry name" value="BPD_transp_1"/>
    <property type="match status" value="1"/>
</dbReference>
<dbReference type="PANTHER" id="PTHR43848">
    <property type="entry name" value="PUTRESCINE TRANSPORT SYSTEM PERMEASE PROTEIN POTI"/>
    <property type="match status" value="1"/>
</dbReference>
<keyword evidence="10" id="KW-0808">Transferase</keyword>
<reference evidence="10 11" key="1">
    <citation type="journal article" date="2011" name="Stand. Genomic Sci.">
        <title>Complete genome sequence of the filamentous gliding predatory bacterium Herpetosiphon aurantiacus type strain (114-95(T)).</title>
        <authorList>
            <person name="Kiss H."/>
            <person name="Nett M."/>
            <person name="Domin N."/>
            <person name="Martin K."/>
            <person name="Maresca J.A."/>
            <person name="Copeland A."/>
            <person name="Lapidus A."/>
            <person name="Lucas S."/>
            <person name="Berry K.W."/>
            <person name="Glavina Del Rio T."/>
            <person name="Dalin E."/>
            <person name="Tice H."/>
            <person name="Pitluck S."/>
            <person name="Richardson P."/>
            <person name="Bruce D."/>
            <person name="Goodwin L."/>
            <person name="Han C."/>
            <person name="Detter J.C."/>
            <person name="Schmutz J."/>
            <person name="Brettin T."/>
            <person name="Land M."/>
            <person name="Hauser L."/>
            <person name="Kyrpides N.C."/>
            <person name="Ivanova N."/>
            <person name="Goker M."/>
            <person name="Woyke T."/>
            <person name="Klenk H.P."/>
            <person name="Bryant D.A."/>
        </authorList>
    </citation>
    <scope>NUCLEOTIDE SEQUENCE [LARGE SCALE GENOMIC DNA]</scope>
    <source>
        <strain evidence="11">ATCC 23779 / DSM 785 / 114-95</strain>
    </source>
</reference>
<dbReference type="PROSITE" id="PS50928">
    <property type="entry name" value="ABC_TM1"/>
    <property type="match status" value="1"/>
</dbReference>
<name>A9B004_HERA2</name>
<proteinExistence type="inferred from homology"/>
<keyword evidence="3 8" id="KW-0813">Transport</keyword>
<dbReference type="InterPro" id="IPR051789">
    <property type="entry name" value="Bact_Polyamine_Transport"/>
</dbReference>
<evidence type="ECO:0000313" key="11">
    <source>
        <dbReference type="Proteomes" id="UP000000787"/>
    </source>
</evidence>
<feature type="transmembrane region" description="Helical" evidence="8">
    <location>
        <begin position="92"/>
        <end position="112"/>
    </location>
</feature>
<feature type="transmembrane region" description="Helical" evidence="8">
    <location>
        <begin position="160"/>
        <end position="183"/>
    </location>
</feature>
<keyword evidence="7 8" id="KW-0472">Membrane</keyword>
<evidence type="ECO:0000256" key="1">
    <source>
        <dbReference type="ARBA" id="ARBA00004651"/>
    </source>
</evidence>
<protein>
    <submittedName>
        <fullName evidence="10">Ornithine carbamoyltransferase</fullName>
        <ecNumber evidence="10">2.1.3.3</ecNumber>
    </submittedName>
</protein>
<dbReference type="InterPro" id="IPR000515">
    <property type="entry name" value="MetI-like"/>
</dbReference>
<evidence type="ECO:0000256" key="4">
    <source>
        <dbReference type="ARBA" id="ARBA00022475"/>
    </source>
</evidence>
<dbReference type="SUPFAM" id="SSF161098">
    <property type="entry name" value="MetI-like"/>
    <property type="match status" value="1"/>
</dbReference>
<comment type="similarity">
    <text evidence="2">Belongs to the binding-protein-dependent transport system permease family. CysTW subfamily.</text>
</comment>
<dbReference type="AlphaFoldDB" id="A9B004"/>
<feature type="transmembrane region" description="Helical" evidence="8">
    <location>
        <begin position="33"/>
        <end position="56"/>
    </location>
</feature>
<dbReference type="InterPro" id="IPR035906">
    <property type="entry name" value="MetI-like_sf"/>
</dbReference>
<dbReference type="GO" id="GO:0004585">
    <property type="term" value="F:ornithine carbamoyltransferase activity"/>
    <property type="evidence" value="ECO:0007669"/>
    <property type="project" value="UniProtKB-EC"/>
</dbReference>
<gene>
    <name evidence="10" type="ordered locus">Haur_1063</name>
</gene>
<feature type="transmembrane region" description="Helical" evidence="8">
    <location>
        <begin position="124"/>
        <end position="148"/>
    </location>
</feature>